<name>A0A4R5KGU9_9BACL</name>
<dbReference type="OrthoDB" id="9773047at2"/>
<reference evidence="2 3" key="1">
    <citation type="submission" date="2019-03" db="EMBL/GenBank/DDBJ databases">
        <title>This is whole genome sequence of Paenibacillus sp MS74 strain.</title>
        <authorList>
            <person name="Trinh H.N."/>
        </authorList>
    </citation>
    <scope>NUCLEOTIDE SEQUENCE [LARGE SCALE GENOMIC DNA]</scope>
    <source>
        <strain evidence="2 3">MS74</strain>
    </source>
</reference>
<keyword evidence="2" id="KW-0378">Hydrolase</keyword>
<gene>
    <name evidence="2" type="ORF">E1757_26945</name>
</gene>
<proteinExistence type="predicted"/>
<dbReference type="Pfam" id="PF00144">
    <property type="entry name" value="Beta-lactamase"/>
    <property type="match status" value="1"/>
</dbReference>
<keyword evidence="3" id="KW-1185">Reference proteome</keyword>
<dbReference type="EMBL" id="SMRT01000016">
    <property type="protein sequence ID" value="TDF93567.1"/>
    <property type="molecule type" value="Genomic_DNA"/>
</dbReference>
<sequence>METKILLPRSTPEAQGVSSAAITDFLEAVQNKQLELHSLMVLRHGHVVAEGWWAPYAADLPHMMFSLSKSFTSTAIGLAVAEGIVSLDDAVVSFFPEEAPDDVSPNLASMHIRHLLMMGTGHAQDTTPSLRREEGASWVKTFLHAPVEHAPGTYFVYNSGATYMLSAILQKVTGDKLLDYLQPRLMEPLGIYGATWETCPRGIHVGGWGLNIKTEDIAKFGQLYLQEGIWNGQRIISEAWVREATSKHISNGNGGESDWAQGYGYQFWRCRHNIYRGDGKYGQFCVVMPEQDAVVAMTSGTNDLQGVLNLVWKHLLPAMKPQPDAPNEKEASALTARLSKLSLHPPRPISESAMEEKVSGMVFLLDDNEEQWSTFSIRFEPNAAIASIRSHTGEHMIRFGRGAWVEGMSSIRQGAARRIASSFSWQNPDTLALSACLVETPFHYTMICQWEQDELKLELLPNVSDTNAPIQIRGRL</sequence>
<dbReference type="InterPro" id="IPR012338">
    <property type="entry name" value="Beta-lactam/transpept-like"/>
</dbReference>
<evidence type="ECO:0000259" key="1">
    <source>
        <dbReference type="Pfam" id="PF00144"/>
    </source>
</evidence>
<protein>
    <submittedName>
        <fullName evidence="2">Class C beta-lactamase-related serine hydrolase</fullName>
    </submittedName>
</protein>
<dbReference type="SUPFAM" id="SSF56601">
    <property type="entry name" value="beta-lactamase/transpeptidase-like"/>
    <property type="match status" value="1"/>
</dbReference>
<dbReference type="Proteomes" id="UP000295636">
    <property type="component" value="Unassembled WGS sequence"/>
</dbReference>
<organism evidence="2 3">
    <name type="scientific">Paenibacillus piri</name>
    <dbReference type="NCBI Taxonomy" id="2547395"/>
    <lineage>
        <taxon>Bacteria</taxon>
        <taxon>Bacillati</taxon>
        <taxon>Bacillota</taxon>
        <taxon>Bacilli</taxon>
        <taxon>Bacillales</taxon>
        <taxon>Paenibacillaceae</taxon>
        <taxon>Paenibacillus</taxon>
    </lineage>
</organism>
<evidence type="ECO:0000313" key="3">
    <source>
        <dbReference type="Proteomes" id="UP000295636"/>
    </source>
</evidence>
<dbReference type="InterPro" id="IPR050789">
    <property type="entry name" value="Diverse_Enzym_Activities"/>
</dbReference>
<comment type="caution">
    <text evidence="2">The sequence shown here is derived from an EMBL/GenBank/DDBJ whole genome shotgun (WGS) entry which is preliminary data.</text>
</comment>
<dbReference type="RefSeq" id="WP_133234045.1">
    <property type="nucleotide sequence ID" value="NZ_SMRT01000016.1"/>
</dbReference>
<feature type="domain" description="Beta-lactamase-related" evidence="1">
    <location>
        <begin position="38"/>
        <end position="301"/>
    </location>
</feature>
<dbReference type="InterPro" id="IPR001466">
    <property type="entry name" value="Beta-lactam-related"/>
</dbReference>
<dbReference type="Gene3D" id="3.40.710.10">
    <property type="entry name" value="DD-peptidase/beta-lactamase superfamily"/>
    <property type="match status" value="1"/>
</dbReference>
<accession>A0A4R5KGU9</accession>
<dbReference type="AlphaFoldDB" id="A0A4R5KGU9"/>
<dbReference type="PANTHER" id="PTHR43283:SF7">
    <property type="entry name" value="BETA-LACTAMASE-RELATED DOMAIN-CONTAINING PROTEIN"/>
    <property type="match status" value="1"/>
</dbReference>
<evidence type="ECO:0000313" key="2">
    <source>
        <dbReference type="EMBL" id="TDF93567.1"/>
    </source>
</evidence>
<dbReference type="PANTHER" id="PTHR43283">
    <property type="entry name" value="BETA-LACTAMASE-RELATED"/>
    <property type="match status" value="1"/>
</dbReference>
<dbReference type="GO" id="GO:0016787">
    <property type="term" value="F:hydrolase activity"/>
    <property type="evidence" value="ECO:0007669"/>
    <property type="project" value="UniProtKB-KW"/>
</dbReference>